<feature type="transmembrane region" description="Helical" evidence="5">
    <location>
        <begin position="26"/>
        <end position="51"/>
    </location>
</feature>
<feature type="transmembrane region" description="Helical" evidence="5">
    <location>
        <begin position="118"/>
        <end position="140"/>
    </location>
</feature>
<comment type="subcellular location">
    <subcellularLocation>
        <location evidence="1">Membrane</location>
        <topology evidence="1">Multi-pass membrane protein</topology>
    </subcellularLocation>
</comment>
<dbReference type="PATRIC" id="fig|34073.19.peg.3980"/>
<feature type="transmembrane region" description="Helical" evidence="5">
    <location>
        <begin position="312"/>
        <end position="332"/>
    </location>
</feature>
<dbReference type="Pfam" id="PF07690">
    <property type="entry name" value="MFS_1"/>
    <property type="match status" value="1"/>
</dbReference>
<protein>
    <submittedName>
        <fullName evidence="7">Multidrug resistance protein Stp</fullName>
    </submittedName>
</protein>
<dbReference type="InterPro" id="IPR020846">
    <property type="entry name" value="MFS_dom"/>
</dbReference>
<feature type="transmembrane region" description="Helical" evidence="5">
    <location>
        <begin position="184"/>
        <end position="203"/>
    </location>
</feature>
<keyword evidence="8" id="KW-1185">Reference proteome</keyword>
<dbReference type="Gene3D" id="1.20.1250.20">
    <property type="entry name" value="MFS general substrate transporter like domains"/>
    <property type="match status" value="1"/>
</dbReference>
<feature type="transmembrane region" description="Helical" evidence="5">
    <location>
        <begin position="370"/>
        <end position="391"/>
    </location>
</feature>
<feature type="domain" description="Major facilitator superfamily (MFS) profile" evidence="6">
    <location>
        <begin position="27"/>
        <end position="522"/>
    </location>
</feature>
<feature type="transmembrane region" description="Helical" evidence="5">
    <location>
        <begin position="496"/>
        <end position="518"/>
    </location>
</feature>
<organism evidence="7 8">
    <name type="scientific">Variovorax paradoxus</name>
    <dbReference type="NCBI Taxonomy" id="34073"/>
    <lineage>
        <taxon>Bacteria</taxon>
        <taxon>Pseudomonadati</taxon>
        <taxon>Pseudomonadota</taxon>
        <taxon>Betaproteobacteria</taxon>
        <taxon>Burkholderiales</taxon>
        <taxon>Comamonadaceae</taxon>
        <taxon>Variovorax</taxon>
    </lineage>
</organism>
<dbReference type="SUPFAM" id="SSF103473">
    <property type="entry name" value="MFS general substrate transporter"/>
    <property type="match status" value="1"/>
</dbReference>
<feature type="transmembrane region" description="Helical" evidence="5">
    <location>
        <begin position="215"/>
        <end position="234"/>
    </location>
</feature>
<feature type="transmembrane region" description="Helical" evidence="5">
    <location>
        <begin position="63"/>
        <end position="81"/>
    </location>
</feature>
<comment type="caution">
    <text evidence="7">The sequence shown here is derived from an EMBL/GenBank/DDBJ whole genome shotgun (WGS) entry which is preliminary data.</text>
</comment>
<keyword evidence="3 5" id="KW-1133">Transmembrane helix</keyword>
<dbReference type="AlphaFoldDB" id="A0A0H2MD86"/>
<dbReference type="Gene3D" id="1.20.1720.10">
    <property type="entry name" value="Multidrug resistance protein D"/>
    <property type="match status" value="1"/>
</dbReference>
<feature type="transmembrane region" description="Helical" evidence="5">
    <location>
        <begin position="246"/>
        <end position="264"/>
    </location>
</feature>
<evidence type="ECO:0000259" key="6">
    <source>
        <dbReference type="PROSITE" id="PS50850"/>
    </source>
</evidence>
<sequence>MPGASRSHLLFHDPPMSSSAPRHPTLALAAICLAALMFGLEISSVPIILPVLEARLHADFQDLQWIMNAYTIACTTVLMATGTLADRYGRRRMFAFTVLAFGMASLLCGLAPSTPMLIAARFLQGMAGGAMFICSIAILSHQFPDGKARGRAFAIWGVVAGIGLGFGPVVGSAIIALASWHWVFLAHAPLALLGLALIMAGVTESRDPLARQQKLDLAGIVTLTIAVLGLTWLITQGGGLGWTSPAALGLMAVSVVGLVAFVAVERFHPHPMFDFAVFRIRDFSGAILGCIGMNCSYWPFMIYLPLYFSAGLGYGTTTVGLALLVYTVPFLVMPPIAQWLLLRYQARFVIPAGLFLIGLGFMSMKWGSGLAHLGGWTVLPGALIAGIGLGLTTTPATNMTTASVPAHRAGMASGMDVSARLISLAINIAVMGLVLVAGILAALRATLGTTLDAARLRALAEQLAGGDVAGAQQALATLALPDASAALLQAAMTHGFGWVMLYGGLGAWLTAVLSFAVFGRRQAPAARDASPRMAGGR</sequence>
<evidence type="ECO:0000313" key="8">
    <source>
        <dbReference type="Proteomes" id="UP000035170"/>
    </source>
</evidence>
<accession>A0A0H2MD86</accession>
<evidence type="ECO:0000256" key="3">
    <source>
        <dbReference type="ARBA" id="ARBA00022989"/>
    </source>
</evidence>
<feature type="transmembrane region" description="Helical" evidence="5">
    <location>
        <begin position="421"/>
        <end position="443"/>
    </location>
</feature>
<reference evidence="7 8" key="1">
    <citation type="submission" date="2015-03" db="EMBL/GenBank/DDBJ databases">
        <title>Genome sequence of Variovorax paradoxus TBEA6.</title>
        <authorList>
            <person name="Poehlein A."/>
            <person name="Schuldes J."/>
            <person name="Wuebbeler J.H."/>
            <person name="Hiessl S."/>
            <person name="Steinbuechel A."/>
            <person name="Daniel R."/>
        </authorList>
    </citation>
    <scope>NUCLEOTIDE SEQUENCE [LARGE SCALE GENOMIC DNA]</scope>
    <source>
        <strain evidence="7 8">TBEA6</strain>
    </source>
</reference>
<dbReference type="PROSITE" id="PS00216">
    <property type="entry name" value="SUGAR_TRANSPORT_1"/>
    <property type="match status" value="1"/>
</dbReference>
<keyword evidence="4 5" id="KW-0472">Membrane</keyword>
<feature type="transmembrane region" description="Helical" evidence="5">
    <location>
        <begin position="344"/>
        <end position="364"/>
    </location>
</feature>
<dbReference type="GO" id="GO:0022857">
    <property type="term" value="F:transmembrane transporter activity"/>
    <property type="evidence" value="ECO:0007669"/>
    <property type="project" value="InterPro"/>
</dbReference>
<name>A0A0H2MD86_VARPD</name>
<proteinExistence type="predicted"/>
<dbReference type="GO" id="GO:0016020">
    <property type="term" value="C:membrane"/>
    <property type="evidence" value="ECO:0007669"/>
    <property type="project" value="UniProtKB-SubCell"/>
</dbReference>
<evidence type="ECO:0000256" key="4">
    <source>
        <dbReference type="ARBA" id="ARBA00023136"/>
    </source>
</evidence>
<evidence type="ECO:0000256" key="1">
    <source>
        <dbReference type="ARBA" id="ARBA00004141"/>
    </source>
</evidence>
<dbReference type="Proteomes" id="UP000035170">
    <property type="component" value="Unassembled WGS sequence"/>
</dbReference>
<dbReference type="InterPro" id="IPR036259">
    <property type="entry name" value="MFS_trans_sf"/>
</dbReference>
<gene>
    <name evidence="7" type="primary">stp3</name>
    <name evidence="7" type="ORF">VPARA_38890</name>
</gene>
<evidence type="ECO:0000256" key="2">
    <source>
        <dbReference type="ARBA" id="ARBA00022692"/>
    </source>
</evidence>
<keyword evidence="2 5" id="KW-0812">Transmembrane</keyword>
<dbReference type="CDD" id="cd17321">
    <property type="entry name" value="MFS_MMR_MDR_like"/>
    <property type="match status" value="1"/>
</dbReference>
<dbReference type="InterPro" id="IPR011701">
    <property type="entry name" value="MFS"/>
</dbReference>
<dbReference type="PROSITE" id="PS50850">
    <property type="entry name" value="MFS"/>
    <property type="match status" value="1"/>
</dbReference>
<evidence type="ECO:0000256" key="5">
    <source>
        <dbReference type="SAM" id="Phobius"/>
    </source>
</evidence>
<feature type="transmembrane region" description="Helical" evidence="5">
    <location>
        <begin position="285"/>
        <end position="306"/>
    </location>
</feature>
<feature type="transmembrane region" description="Helical" evidence="5">
    <location>
        <begin position="93"/>
        <end position="112"/>
    </location>
</feature>
<dbReference type="PANTHER" id="PTHR42718:SF49">
    <property type="entry name" value="EXPORT PROTEIN"/>
    <property type="match status" value="1"/>
</dbReference>
<dbReference type="InterPro" id="IPR005829">
    <property type="entry name" value="Sugar_transporter_CS"/>
</dbReference>
<dbReference type="EMBL" id="JZWI01000020">
    <property type="protein sequence ID" value="KLN54900.1"/>
    <property type="molecule type" value="Genomic_DNA"/>
</dbReference>
<evidence type="ECO:0000313" key="7">
    <source>
        <dbReference type="EMBL" id="KLN54900.1"/>
    </source>
</evidence>
<feature type="transmembrane region" description="Helical" evidence="5">
    <location>
        <begin position="152"/>
        <end position="178"/>
    </location>
</feature>
<dbReference type="PANTHER" id="PTHR42718">
    <property type="entry name" value="MAJOR FACILITATOR SUPERFAMILY MULTIDRUG TRANSPORTER MFSC"/>
    <property type="match status" value="1"/>
</dbReference>